<proteinExistence type="predicted"/>
<accession>A0ABP4KB82</accession>
<evidence type="ECO:0000256" key="1">
    <source>
        <dbReference type="SAM" id="MobiDB-lite"/>
    </source>
</evidence>
<dbReference type="Proteomes" id="UP001422759">
    <property type="component" value="Unassembled WGS sequence"/>
</dbReference>
<evidence type="ECO:0000313" key="3">
    <source>
        <dbReference type="Proteomes" id="UP001422759"/>
    </source>
</evidence>
<evidence type="ECO:0000313" key="2">
    <source>
        <dbReference type="EMBL" id="GAA1500724.1"/>
    </source>
</evidence>
<feature type="region of interest" description="Disordered" evidence="1">
    <location>
        <begin position="91"/>
        <end position="118"/>
    </location>
</feature>
<reference evidence="3" key="1">
    <citation type="journal article" date="2019" name="Int. J. Syst. Evol. Microbiol.">
        <title>The Global Catalogue of Microorganisms (GCM) 10K type strain sequencing project: providing services to taxonomists for standard genome sequencing and annotation.</title>
        <authorList>
            <consortium name="The Broad Institute Genomics Platform"/>
            <consortium name="The Broad Institute Genome Sequencing Center for Infectious Disease"/>
            <person name="Wu L."/>
            <person name="Ma J."/>
        </authorList>
    </citation>
    <scope>NUCLEOTIDE SEQUENCE [LARGE SCALE GENOMIC DNA]</scope>
    <source>
        <strain evidence="3">JCM 14560</strain>
    </source>
</reference>
<sequence>MIPRRPLGPGYNPEHQAVAAAPRRRGRTVAEQAAPAAQTWEERQQDISRIDAVLEFLVAEEDGPVVMLGQDYRRPTDRPRPATLEKVVMAEDYYGQPTDRPRRPLVPRTPEDQAPSAG</sequence>
<gene>
    <name evidence="2" type="ORF">GCM10009760_62650</name>
</gene>
<feature type="region of interest" description="Disordered" evidence="1">
    <location>
        <begin position="1"/>
        <end position="26"/>
    </location>
</feature>
<protein>
    <submittedName>
        <fullName evidence="2">Uncharacterized protein</fullName>
    </submittedName>
</protein>
<name>A0ABP4KB82_9ACTN</name>
<dbReference type="EMBL" id="BAAANT010000074">
    <property type="protein sequence ID" value="GAA1500724.1"/>
    <property type="molecule type" value="Genomic_DNA"/>
</dbReference>
<organism evidence="2 3">
    <name type="scientific">Kitasatospora kazusensis</name>
    <dbReference type="NCBI Taxonomy" id="407974"/>
    <lineage>
        <taxon>Bacteria</taxon>
        <taxon>Bacillati</taxon>
        <taxon>Actinomycetota</taxon>
        <taxon>Actinomycetes</taxon>
        <taxon>Kitasatosporales</taxon>
        <taxon>Streptomycetaceae</taxon>
        <taxon>Kitasatospora</taxon>
    </lineage>
</organism>
<keyword evidence="3" id="KW-1185">Reference proteome</keyword>
<dbReference type="RefSeq" id="WP_344469649.1">
    <property type="nucleotide sequence ID" value="NZ_BAAANT010000074.1"/>
</dbReference>
<comment type="caution">
    <text evidence="2">The sequence shown here is derived from an EMBL/GenBank/DDBJ whole genome shotgun (WGS) entry which is preliminary data.</text>
</comment>